<reference evidence="1 2" key="1">
    <citation type="journal article" date="2017" name="Front. Microbiol.">
        <title>Genomics reveals a unique clone of Burkholderia cenocepacia harbouring an actively excising novel genomic island.</title>
        <authorList>
            <person name="Patil P."/>
            <person name="Mali S."/>
            <person name="Midha S."/>
            <person name="Gautam V."/>
            <person name="Dash L."/>
            <person name="Kumar S."/>
            <person name="Shastri J."/>
            <person name="Singhal L."/>
            <person name="Patil P.B."/>
        </authorList>
    </citation>
    <scope>NUCLEOTIDE SEQUENCE [LARGE SCALE GENOMIC DNA]</scope>
    <source>
        <strain evidence="1 2">BC-19</strain>
    </source>
</reference>
<proteinExistence type="predicted"/>
<reference evidence="1 2" key="2">
    <citation type="journal article" date="2017" name="Front. Microbiol.">
        <title>Genomics Reveals a Unique Clone of Burkholderia cenocepacia Harboring an Actively Excising Novel Genomic Island.</title>
        <authorList>
            <person name="Patil P.P."/>
            <person name="Mali S."/>
            <person name="Midha S."/>
            <person name="Gautam V."/>
            <person name="Dash L."/>
            <person name="Kumar S."/>
            <person name="Shastri J."/>
            <person name="Singhal L."/>
            <person name="Patil P.B."/>
        </authorList>
    </citation>
    <scope>NUCLEOTIDE SEQUENCE [LARGE SCALE GENOMIC DNA]</scope>
    <source>
        <strain evidence="1 2">BC-19</strain>
    </source>
</reference>
<accession>A0ABD4UFG0</accession>
<dbReference type="EMBL" id="JYMX02000012">
    <property type="protein sequence ID" value="MCW3713108.1"/>
    <property type="molecule type" value="Genomic_DNA"/>
</dbReference>
<evidence type="ECO:0000313" key="2">
    <source>
        <dbReference type="Proteomes" id="UP000191686"/>
    </source>
</evidence>
<gene>
    <name evidence="1" type="ORF">UE95_017600</name>
</gene>
<dbReference type="Pfam" id="PF15601">
    <property type="entry name" value="Imm70"/>
    <property type="match status" value="1"/>
</dbReference>
<protein>
    <submittedName>
        <fullName evidence="1">Immunity 70 family protein</fullName>
    </submittedName>
</protein>
<dbReference type="RefSeq" id="WP_077056230.1">
    <property type="nucleotide sequence ID" value="NZ_CAJPCK010000048.1"/>
</dbReference>
<evidence type="ECO:0000313" key="1">
    <source>
        <dbReference type="EMBL" id="MCW3713108.1"/>
    </source>
</evidence>
<dbReference type="InterPro" id="IPR028185">
    <property type="entry name" value="Imm70"/>
</dbReference>
<dbReference type="AlphaFoldDB" id="A0ABD4UFG0"/>
<organism evidence="1 2">
    <name type="scientific">Burkholderia cenocepacia</name>
    <dbReference type="NCBI Taxonomy" id="95486"/>
    <lineage>
        <taxon>Bacteria</taxon>
        <taxon>Pseudomonadati</taxon>
        <taxon>Pseudomonadota</taxon>
        <taxon>Betaproteobacteria</taxon>
        <taxon>Burkholderiales</taxon>
        <taxon>Burkholderiaceae</taxon>
        <taxon>Burkholderia</taxon>
        <taxon>Burkholderia cepacia complex</taxon>
    </lineage>
</organism>
<dbReference type="Proteomes" id="UP000191686">
    <property type="component" value="Unassembled WGS sequence"/>
</dbReference>
<name>A0ABD4UFG0_9BURK</name>
<comment type="caution">
    <text evidence="1">The sequence shown here is derived from an EMBL/GenBank/DDBJ whole genome shotgun (WGS) entry which is preliminary data.</text>
</comment>
<sequence>MSVGVRVGSIVDEVGASSFFNSFFSTIWGLLESNGPGTKFPVISKEFYEGRVPAEHVGQALEELKKIREELNNFPPSSVIWDYEDRTKQPPWGADISSDITSMGNYFVSSTGRDLFDLLIEAFDDALKNKADVVIEEI</sequence>